<evidence type="ECO:0000256" key="1">
    <source>
        <dbReference type="ARBA" id="ARBA00022490"/>
    </source>
</evidence>
<dbReference type="PANTHER" id="PTHR13847:SF283">
    <property type="entry name" value="TRNA 5-METHYLAMINOMETHYL-2-THIOURIDINE BIOSYNTHESIS BIFUNCTIONAL PROTEIN MNMC"/>
    <property type="match status" value="1"/>
</dbReference>
<keyword evidence="8 10" id="KW-0560">Oxidoreductase</keyword>
<keyword evidence="14" id="KW-1185">Reference proteome</keyword>
<dbReference type="Pfam" id="PF01266">
    <property type="entry name" value="DAO"/>
    <property type="match status" value="1"/>
</dbReference>
<comment type="catalytic activity">
    <reaction evidence="10">
        <text>5-aminomethyl-2-thiouridine(34) in tRNA + S-adenosyl-L-methionine = 5-methylaminomethyl-2-thiouridine(34) in tRNA + S-adenosyl-L-homocysteine + H(+)</text>
        <dbReference type="Rhea" id="RHEA:19569"/>
        <dbReference type="Rhea" id="RHEA-COMP:10195"/>
        <dbReference type="Rhea" id="RHEA-COMP:10197"/>
        <dbReference type="ChEBI" id="CHEBI:15378"/>
        <dbReference type="ChEBI" id="CHEBI:57856"/>
        <dbReference type="ChEBI" id="CHEBI:59789"/>
        <dbReference type="ChEBI" id="CHEBI:74454"/>
        <dbReference type="ChEBI" id="CHEBI:74455"/>
        <dbReference type="EC" id="2.1.1.61"/>
    </reaction>
</comment>
<evidence type="ECO:0000256" key="4">
    <source>
        <dbReference type="ARBA" id="ARBA00022679"/>
    </source>
</evidence>
<dbReference type="EC" id="1.5.-.-" evidence="10"/>
<dbReference type="Pfam" id="PF05430">
    <property type="entry name" value="Methyltransf_30"/>
    <property type="match status" value="1"/>
</dbReference>
<dbReference type="Proteomes" id="UP000283087">
    <property type="component" value="Unassembled WGS sequence"/>
</dbReference>
<keyword evidence="7 10" id="KW-0274">FAD</keyword>
<evidence type="ECO:0000313" key="14">
    <source>
        <dbReference type="Proteomes" id="UP000283087"/>
    </source>
</evidence>
<dbReference type="HAMAP" id="MF_01102">
    <property type="entry name" value="MnmC"/>
    <property type="match status" value="1"/>
</dbReference>
<comment type="caution">
    <text evidence="13">The sequence shown here is derived from an EMBL/GenBank/DDBJ whole genome shotgun (WGS) entry which is preliminary data.</text>
</comment>
<dbReference type="NCBIfam" id="TIGR03197">
    <property type="entry name" value="MnmC_Cterm"/>
    <property type="match status" value="1"/>
</dbReference>
<dbReference type="NCBIfam" id="NF002481">
    <property type="entry name" value="PRK01747.1-2"/>
    <property type="match status" value="1"/>
</dbReference>
<dbReference type="OrthoDB" id="9786494at2"/>
<comment type="subcellular location">
    <subcellularLocation>
        <location evidence="10">Cytoplasm</location>
    </subcellularLocation>
</comment>
<evidence type="ECO:0000256" key="10">
    <source>
        <dbReference type="HAMAP-Rule" id="MF_01102"/>
    </source>
</evidence>
<evidence type="ECO:0000256" key="7">
    <source>
        <dbReference type="ARBA" id="ARBA00022827"/>
    </source>
</evidence>
<keyword evidence="9 10" id="KW-0511">Multifunctional enzyme</keyword>
<evidence type="ECO:0000256" key="9">
    <source>
        <dbReference type="ARBA" id="ARBA00023268"/>
    </source>
</evidence>
<dbReference type="InterPro" id="IPR036188">
    <property type="entry name" value="FAD/NAD-bd_sf"/>
</dbReference>
<gene>
    <name evidence="10 13" type="primary">mnmC</name>
    <name evidence="13" type="ORF">EH243_04170</name>
</gene>
<keyword evidence="6 10" id="KW-0819">tRNA processing</keyword>
<dbReference type="InterPro" id="IPR008471">
    <property type="entry name" value="MnmC-like_methylTransf"/>
</dbReference>
<reference evidence="13 14" key="1">
    <citation type="submission" date="2018-11" db="EMBL/GenBank/DDBJ databases">
        <title>The draft genome sequence of Amphritea opalescens ANRC-JH13T.</title>
        <authorList>
            <person name="Fang Z."/>
            <person name="Zhang Y."/>
            <person name="Han X."/>
        </authorList>
    </citation>
    <scope>NUCLEOTIDE SEQUENCE [LARGE SCALE GENOMIC DNA]</scope>
    <source>
        <strain evidence="13 14">ANRC-JH13</strain>
    </source>
</reference>
<keyword evidence="1 10" id="KW-0963">Cytoplasm</keyword>
<comment type="similarity">
    <text evidence="10">In the C-terminal section; belongs to the DAO family.</text>
</comment>
<evidence type="ECO:0000259" key="12">
    <source>
        <dbReference type="Pfam" id="PF05430"/>
    </source>
</evidence>
<dbReference type="Gene3D" id="3.40.50.150">
    <property type="entry name" value="Vaccinia Virus protein VP39"/>
    <property type="match status" value="1"/>
</dbReference>
<dbReference type="PANTHER" id="PTHR13847">
    <property type="entry name" value="SARCOSINE DEHYDROGENASE-RELATED"/>
    <property type="match status" value="1"/>
</dbReference>
<evidence type="ECO:0000259" key="11">
    <source>
        <dbReference type="Pfam" id="PF01266"/>
    </source>
</evidence>
<feature type="region of interest" description="tRNA (mnm(5)s(2)U34)-methyltransferase" evidence="10">
    <location>
        <begin position="1"/>
        <end position="234"/>
    </location>
</feature>
<dbReference type="GO" id="GO:0004808">
    <property type="term" value="F:tRNA (5-methylaminomethyl-2-thiouridylate)(34)-methyltransferase activity"/>
    <property type="evidence" value="ECO:0007669"/>
    <property type="project" value="UniProtKB-EC"/>
</dbReference>
<feature type="domain" description="FAD dependent oxidoreductase" evidence="11">
    <location>
        <begin position="262"/>
        <end position="629"/>
    </location>
</feature>
<sequence length="660" mass="73181">MTNMPKFSSTKLHWLADTPTSALFDDIYFSIEDGLAETKHVFHDSNQLTERFAAVDTFTIGETGFGTGLNFLATWKLFREQAPASAKLHFVSVEKYPIALDDLTQALALWPELSMFSEQLIVQYPSPSPGFHQLFFDDGRITLTLMLGDAVDCYRQLDAQVDAWFLDGFTPAKNPEMWCPELFQQIGRLSKPETTFSTFTCAGVVKRGMRDVGFTVKKVTGFGRKREMFVGTFTADKPDQHPPESPAWARLPLKHSGEKTAIVIGAGIAGCSTAHSLAKRGWKVTVVDRHPQIAAEGSGNHQGALYAKLPIEPIPTSRIHLSGYLYSSHFLSQYLSDRSDIWSPCGLLQLAAHEKEQAKHQKLAESGNYPDSVVRYVEQQEASEIAGTTVSNSGLYFPEAGWVSPPLLCQWLCEHPNITVMTDTQITRLVRDDHQWHCFTQNDQPLTAAICIIASAADSVAFEQTSYLPVQNIRGQVSITNEHSGLPELNTVLCSEGYISPTQQGRYCFGATFELKDPLTDIRESGHQHNLTKITNMAPDLGDALTQYHVNHPLSGRVGFRCASPDKLPIVGPAPVYDGFIKDYARLRHDAKSVIETVPQHYPGLFVNLAHGSKGLISCPISGEVIAAMLENEPLPLEKELIDKLIPARFIIKNLIRRAI</sequence>
<dbReference type="GO" id="GO:0002098">
    <property type="term" value="P:tRNA wobble uridine modification"/>
    <property type="evidence" value="ECO:0007669"/>
    <property type="project" value="TreeGrafter"/>
</dbReference>
<comment type="similarity">
    <text evidence="10">In the N-terminal section; belongs to the methyltransferase superfamily. tRNA (mnm(5)s(2)U34)-methyltransferase family.</text>
</comment>
<dbReference type="InterPro" id="IPR006076">
    <property type="entry name" value="FAD-dep_OxRdtase"/>
</dbReference>
<dbReference type="GO" id="GO:0016645">
    <property type="term" value="F:oxidoreductase activity, acting on the CH-NH group of donors"/>
    <property type="evidence" value="ECO:0007669"/>
    <property type="project" value="InterPro"/>
</dbReference>
<dbReference type="SUPFAM" id="SSF51905">
    <property type="entry name" value="FAD/NAD(P)-binding domain"/>
    <property type="match status" value="1"/>
</dbReference>
<organism evidence="13 14">
    <name type="scientific">Amphritea opalescens</name>
    <dbReference type="NCBI Taxonomy" id="2490544"/>
    <lineage>
        <taxon>Bacteria</taxon>
        <taxon>Pseudomonadati</taxon>
        <taxon>Pseudomonadota</taxon>
        <taxon>Gammaproteobacteria</taxon>
        <taxon>Oceanospirillales</taxon>
        <taxon>Oceanospirillaceae</taxon>
        <taxon>Amphritea</taxon>
    </lineage>
</organism>
<proteinExistence type="inferred from homology"/>
<name>A0A430KTJ6_9GAMM</name>
<dbReference type="Gene3D" id="3.30.9.10">
    <property type="entry name" value="D-Amino Acid Oxidase, subunit A, domain 2"/>
    <property type="match status" value="1"/>
</dbReference>
<dbReference type="EMBL" id="RQXW01000003">
    <property type="protein sequence ID" value="RTE66810.1"/>
    <property type="molecule type" value="Genomic_DNA"/>
</dbReference>
<evidence type="ECO:0000256" key="5">
    <source>
        <dbReference type="ARBA" id="ARBA00022691"/>
    </source>
</evidence>
<dbReference type="Gene3D" id="3.50.50.60">
    <property type="entry name" value="FAD/NAD(P)-binding domain"/>
    <property type="match status" value="1"/>
</dbReference>
<dbReference type="AlphaFoldDB" id="A0A430KTJ6"/>
<dbReference type="GO" id="GO:0005737">
    <property type="term" value="C:cytoplasm"/>
    <property type="evidence" value="ECO:0007669"/>
    <property type="project" value="UniProtKB-SubCell"/>
</dbReference>
<evidence type="ECO:0000256" key="2">
    <source>
        <dbReference type="ARBA" id="ARBA00022603"/>
    </source>
</evidence>
<keyword evidence="5 10" id="KW-0949">S-adenosyl-L-methionine</keyword>
<keyword evidence="4 10" id="KW-0808">Transferase</keyword>
<keyword evidence="2 10" id="KW-0489">Methyltransferase</keyword>
<evidence type="ECO:0000256" key="6">
    <source>
        <dbReference type="ARBA" id="ARBA00022694"/>
    </source>
</evidence>
<dbReference type="InterPro" id="IPR047785">
    <property type="entry name" value="tRNA_MNMC2"/>
</dbReference>
<protein>
    <recommendedName>
        <fullName evidence="10">tRNA 5-methylaminomethyl-2-thiouridine biosynthesis bifunctional protein MnmC</fullName>
        <shortName evidence="10">tRNA mnm(5)s(2)U biosynthesis bifunctional protein</shortName>
    </recommendedName>
    <domain>
        <recommendedName>
            <fullName evidence="10">tRNA (mnm(5)s(2)U34)-methyltransferase</fullName>
            <ecNumber evidence="10">2.1.1.61</ecNumber>
        </recommendedName>
    </domain>
    <domain>
        <recommendedName>
            <fullName evidence="10">FAD-dependent cmnm(5)s(2)U34 oxidoreductase</fullName>
            <ecNumber evidence="10">1.5.-.-</ecNumber>
        </recommendedName>
    </domain>
</protein>
<dbReference type="EC" id="2.1.1.61" evidence="10"/>
<dbReference type="GO" id="GO:0050660">
    <property type="term" value="F:flavin adenine dinucleotide binding"/>
    <property type="evidence" value="ECO:0007669"/>
    <property type="project" value="UniProtKB-UniRule"/>
</dbReference>
<evidence type="ECO:0000313" key="13">
    <source>
        <dbReference type="EMBL" id="RTE66810.1"/>
    </source>
</evidence>
<comment type="function">
    <text evidence="10">Catalyzes the last two steps in the biosynthesis of 5-methylaminomethyl-2-thiouridine (mnm(5)s(2)U) at the wobble position (U34) in tRNA. Catalyzes the FAD-dependent demodification of cmnm(5)s(2)U34 to nm(5)s(2)U34, followed by the transfer of a methyl group from S-adenosyl-L-methionine to nm(5)s(2)U34, to form mnm(5)s(2)U34.</text>
</comment>
<dbReference type="NCBIfam" id="NF033855">
    <property type="entry name" value="tRNA_MNMC2"/>
    <property type="match status" value="1"/>
</dbReference>
<dbReference type="InterPro" id="IPR017610">
    <property type="entry name" value="tRNA_S-uridine_synth_MnmC_C"/>
</dbReference>
<evidence type="ECO:0000256" key="3">
    <source>
        <dbReference type="ARBA" id="ARBA00022630"/>
    </source>
</evidence>
<comment type="cofactor">
    <cofactor evidence="10">
        <name>FAD</name>
        <dbReference type="ChEBI" id="CHEBI:57692"/>
    </cofactor>
</comment>
<accession>A0A430KTJ6</accession>
<evidence type="ECO:0000256" key="8">
    <source>
        <dbReference type="ARBA" id="ARBA00023002"/>
    </source>
</evidence>
<dbReference type="GO" id="GO:0032259">
    <property type="term" value="P:methylation"/>
    <property type="evidence" value="ECO:0007669"/>
    <property type="project" value="UniProtKB-KW"/>
</dbReference>
<dbReference type="InterPro" id="IPR023032">
    <property type="entry name" value="tRNA_MAMT_biosynth_bifunc_MnmC"/>
</dbReference>
<feature type="domain" description="MnmC-like methyltransferase" evidence="12">
    <location>
        <begin position="112"/>
        <end position="232"/>
    </location>
</feature>
<dbReference type="InterPro" id="IPR029063">
    <property type="entry name" value="SAM-dependent_MTases_sf"/>
</dbReference>
<keyword evidence="3 10" id="KW-0285">Flavoprotein</keyword>
<feature type="region of interest" description="FAD-dependent cmnm(5)s(2)U34 oxidoreductase" evidence="10">
    <location>
        <begin position="264"/>
        <end position="660"/>
    </location>
</feature>